<name>A0ABS0QMX0_9STAP</name>
<dbReference type="InterPro" id="IPR002052">
    <property type="entry name" value="DNA_methylase_N6_adenine_CS"/>
</dbReference>
<reference evidence="11 12" key="1">
    <citation type="submission" date="2020-12" db="EMBL/GenBank/DDBJ databases">
        <title>Genomic analysis of Staphylococcus felis from a cat with skin infection.</title>
        <authorList>
            <person name="Aslantas O."/>
            <person name="Keskin O."/>
            <person name="Buyukaltay K."/>
            <person name="Gullu Yucetepe A."/>
        </authorList>
    </citation>
    <scope>NUCLEOTIDE SEQUENCE [LARGE SCALE GENOMIC DNA]</scope>
    <source>
        <strain evidence="11 12">HARRANVET</strain>
    </source>
</reference>
<dbReference type="InterPro" id="IPR022749">
    <property type="entry name" value="D12N6_MeTrfase_N"/>
</dbReference>
<dbReference type="InterPro" id="IPR004546">
    <property type="entry name" value="Restrct_endonuc_T1M"/>
</dbReference>
<dbReference type="Proteomes" id="UP000597038">
    <property type="component" value="Unassembled WGS sequence"/>
</dbReference>
<dbReference type="Pfam" id="PF02384">
    <property type="entry name" value="N6_Mtase"/>
    <property type="match status" value="1"/>
</dbReference>
<organism evidence="11 12">
    <name type="scientific">Staphylococcus felis</name>
    <dbReference type="NCBI Taxonomy" id="46127"/>
    <lineage>
        <taxon>Bacteria</taxon>
        <taxon>Bacillati</taxon>
        <taxon>Bacillota</taxon>
        <taxon>Bacilli</taxon>
        <taxon>Bacillales</taxon>
        <taxon>Staphylococcaceae</taxon>
        <taxon>Staphylococcus</taxon>
    </lineage>
</organism>
<evidence type="ECO:0000256" key="7">
    <source>
        <dbReference type="ARBA" id="ARBA00047942"/>
    </source>
</evidence>
<dbReference type="PANTHER" id="PTHR42933:SF1">
    <property type="entry name" value="SITE-SPECIFIC DNA-METHYLTRANSFERASE (ADENINE-SPECIFIC)"/>
    <property type="match status" value="1"/>
</dbReference>
<protein>
    <recommendedName>
        <fullName evidence="2">site-specific DNA-methyltransferase (adenine-specific)</fullName>
        <ecNumber evidence="2">2.1.1.72</ecNumber>
    </recommendedName>
</protein>
<dbReference type="InterPro" id="IPR051537">
    <property type="entry name" value="DNA_Adenine_Mtase"/>
</dbReference>
<dbReference type="PROSITE" id="PS00092">
    <property type="entry name" value="N6_MTASE"/>
    <property type="match status" value="1"/>
</dbReference>
<evidence type="ECO:0000256" key="6">
    <source>
        <dbReference type="ARBA" id="ARBA00022747"/>
    </source>
</evidence>
<comment type="similarity">
    <text evidence="1">Belongs to the N(4)/N(6)-methyltransferase family.</text>
</comment>
<evidence type="ECO:0000256" key="8">
    <source>
        <dbReference type="SAM" id="Coils"/>
    </source>
</evidence>
<dbReference type="PANTHER" id="PTHR42933">
    <property type="entry name" value="SLR6095 PROTEIN"/>
    <property type="match status" value="1"/>
</dbReference>
<keyword evidence="8" id="KW-0175">Coiled coil</keyword>
<evidence type="ECO:0000313" key="11">
    <source>
        <dbReference type="EMBL" id="MBH9580481.1"/>
    </source>
</evidence>
<keyword evidence="4 11" id="KW-0808">Transferase</keyword>
<dbReference type="NCBIfam" id="TIGR00497">
    <property type="entry name" value="hsdM"/>
    <property type="match status" value="1"/>
</dbReference>
<dbReference type="InterPro" id="IPR003356">
    <property type="entry name" value="DNA_methylase_A-5"/>
</dbReference>
<evidence type="ECO:0000259" key="10">
    <source>
        <dbReference type="Pfam" id="PF12161"/>
    </source>
</evidence>
<gene>
    <name evidence="11" type="ORF">I9026_03755</name>
</gene>
<dbReference type="Pfam" id="PF12161">
    <property type="entry name" value="HsdM_N"/>
    <property type="match status" value="1"/>
</dbReference>
<dbReference type="PRINTS" id="PR00507">
    <property type="entry name" value="N12N6MTFRASE"/>
</dbReference>
<keyword evidence="3 11" id="KW-0489">Methyltransferase</keyword>
<sequence>MSTTEKQRQQQAELQKKLWSIANDLRGNMDASEFRNYILGLIFYRFLSEKTEQEVEDMLKEENISYEDAWQNEEYQEAIREELIQSNGFVVEPQERFSHLIHKIENQTFDIEDLHRAVNHIEESTRGEESEDDFNHLFADMDLHSTRLGNTNAARTKLIAKVMMNISTLPFVHSDMEIDMLGDAYEYLIGQFAANAGKKAGEFYTPQQVSKILAKIVTTGRKDLKNVYDPTCGSGSLLLRVGREANVRHYYGQEYNNTTFNLARMNMLLHNKNYQQFTIENGDTLEDPAVKEERFEAVVANPPYSAKWSAAPSFMDDERFSNYGKLAPKSKADFAFIQHMIYHLDDNGTMAVVLPHGVLFRGAAEGKIRRYLIEEKNYLDAIIGLPANLFFGTSIPTSILVFKKCRKDDDNVLFIDASQSFEKGKNQNHLSDEDVEKIVNTYRNRETIDKFSYNASLEEIKENDYNLNIPRYVDTFEEEEPIDLDQVQQELKAIDDEIAQVEAEINGYLKELGVLKDE</sequence>
<dbReference type="Gene3D" id="1.20.1260.30">
    <property type="match status" value="1"/>
</dbReference>
<dbReference type="GO" id="GO:0032259">
    <property type="term" value="P:methylation"/>
    <property type="evidence" value="ECO:0007669"/>
    <property type="project" value="UniProtKB-KW"/>
</dbReference>
<dbReference type="Gene3D" id="3.40.50.150">
    <property type="entry name" value="Vaccinia Virus protein VP39"/>
    <property type="match status" value="1"/>
</dbReference>
<dbReference type="InterPro" id="IPR029063">
    <property type="entry name" value="SAM-dependent_MTases_sf"/>
</dbReference>
<feature type="domain" description="DNA methylase adenine-specific" evidence="9">
    <location>
        <begin position="178"/>
        <end position="480"/>
    </location>
</feature>
<comment type="catalytic activity">
    <reaction evidence="7">
        <text>a 2'-deoxyadenosine in DNA + S-adenosyl-L-methionine = an N(6)-methyl-2'-deoxyadenosine in DNA + S-adenosyl-L-homocysteine + H(+)</text>
        <dbReference type="Rhea" id="RHEA:15197"/>
        <dbReference type="Rhea" id="RHEA-COMP:12418"/>
        <dbReference type="Rhea" id="RHEA-COMP:12419"/>
        <dbReference type="ChEBI" id="CHEBI:15378"/>
        <dbReference type="ChEBI" id="CHEBI:57856"/>
        <dbReference type="ChEBI" id="CHEBI:59789"/>
        <dbReference type="ChEBI" id="CHEBI:90615"/>
        <dbReference type="ChEBI" id="CHEBI:90616"/>
        <dbReference type="EC" id="2.1.1.72"/>
    </reaction>
</comment>
<keyword evidence="6" id="KW-0680">Restriction system</keyword>
<proteinExistence type="inferred from homology"/>
<evidence type="ECO:0000256" key="4">
    <source>
        <dbReference type="ARBA" id="ARBA00022679"/>
    </source>
</evidence>
<keyword evidence="12" id="KW-1185">Reference proteome</keyword>
<accession>A0ABS0QMX0</accession>
<dbReference type="GO" id="GO:0009007">
    <property type="term" value="F:site-specific DNA-methyltransferase (adenine-specific) activity"/>
    <property type="evidence" value="ECO:0007669"/>
    <property type="project" value="UniProtKB-EC"/>
</dbReference>
<dbReference type="InterPro" id="IPR038333">
    <property type="entry name" value="T1MK-like_N_sf"/>
</dbReference>
<evidence type="ECO:0000256" key="3">
    <source>
        <dbReference type="ARBA" id="ARBA00022603"/>
    </source>
</evidence>
<evidence type="ECO:0000256" key="5">
    <source>
        <dbReference type="ARBA" id="ARBA00022691"/>
    </source>
</evidence>
<comment type="caution">
    <text evidence="11">The sequence shown here is derived from an EMBL/GenBank/DDBJ whole genome shotgun (WGS) entry which is preliminary data.</text>
</comment>
<feature type="coiled-coil region" evidence="8">
    <location>
        <begin position="484"/>
        <end position="518"/>
    </location>
</feature>
<evidence type="ECO:0000259" key="9">
    <source>
        <dbReference type="Pfam" id="PF02384"/>
    </source>
</evidence>
<dbReference type="RefSeq" id="WP_198092561.1">
    <property type="nucleotide sequence ID" value="NZ_JAEDAQ010000004.1"/>
</dbReference>
<keyword evidence="5" id="KW-0949">S-adenosyl-L-methionine</keyword>
<evidence type="ECO:0000256" key="1">
    <source>
        <dbReference type="ARBA" id="ARBA00006594"/>
    </source>
</evidence>
<evidence type="ECO:0000256" key="2">
    <source>
        <dbReference type="ARBA" id="ARBA00011900"/>
    </source>
</evidence>
<feature type="domain" description="N6 adenine-specific DNA methyltransferase N-terminal" evidence="10">
    <location>
        <begin position="14"/>
        <end position="164"/>
    </location>
</feature>
<dbReference type="CDD" id="cd02440">
    <property type="entry name" value="AdoMet_MTases"/>
    <property type="match status" value="1"/>
</dbReference>
<dbReference type="SUPFAM" id="SSF53335">
    <property type="entry name" value="S-adenosyl-L-methionine-dependent methyltransferases"/>
    <property type="match status" value="1"/>
</dbReference>
<evidence type="ECO:0000313" key="12">
    <source>
        <dbReference type="Proteomes" id="UP000597038"/>
    </source>
</evidence>
<dbReference type="EMBL" id="JAEDAQ010000004">
    <property type="protein sequence ID" value="MBH9580481.1"/>
    <property type="molecule type" value="Genomic_DNA"/>
</dbReference>
<dbReference type="EC" id="2.1.1.72" evidence="2"/>